<organism evidence="2">
    <name type="scientific">uncultured Caudovirales phage</name>
    <dbReference type="NCBI Taxonomy" id="2100421"/>
    <lineage>
        <taxon>Viruses</taxon>
        <taxon>Duplodnaviria</taxon>
        <taxon>Heunggongvirae</taxon>
        <taxon>Uroviricota</taxon>
        <taxon>Caudoviricetes</taxon>
        <taxon>Peduoviridae</taxon>
        <taxon>Maltschvirus</taxon>
        <taxon>Maltschvirus maltsch</taxon>
    </lineage>
</organism>
<evidence type="ECO:0000313" key="3">
    <source>
        <dbReference type="EMBL" id="CAB4215325.1"/>
    </source>
</evidence>
<dbReference type="EMBL" id="LR797063">
    <property type="protein sequence ID" value="CAB4184475.1"/>
    <property type="molecule type" value="Genomic_DNA"/>
</dbReference>
<proteinExistence type="predicted"/>
<evidence type="ECO:0000313" key="1">
    <source>
        <dbReference type="EMBL" id="CAB4184475.1"/>
    </source>
</evidence>
<name>A0A6J5S6C1_9CAUD</name>
<dbReference type="EMBL" id="LR797425">
    <property type="protein sequence ID" value="CAB4215325.1"/>
    <property type="molecule type" value="Genomic_DNA"/>
</dbReference>
<evidence type="ECO:0000313" key="2">
    <source>
        <dbReference type="EMBL" id="CAB4204025.1"/>
    </source>
</evidence>
<accession>A0A6J5S6C1</accession>
<sequence length="139" mass="15173">MKGSNIMFLIFCFCLSLFASEAPTTPKKIDVIQAALELLQTVNDPVLQEVKQKVSSPSHVVIDIPEPVKQPDLTGLSTMLLSLMTTHTQGLKRQNSTDKELAEQEKAKAEFKGKVAIVSTATVGILTTLLVKYISPCDK</sequence>
<gene>
    <name evidence="1" type="ORF">UFOVP1112_5</name>
    <name evidence="2" type="ORF">UFOVP1385_26</name>
    <name evidence="3" type="ORF">UFOVP1478_16</name>
</gene>
<reference evidence="2" key="1">
    <citation type="submission" date="2020-05" db="EMBL/GenBank/DDBJ databases">
        <authorList>
            <person name="Chiriac C."/>
            <person name="Salcher M."/>
            <person name="Ghai R."/>
            <person name="Kavagutti S V."/>
        </authorList>
    </citation>
    <scope>NUCLEOTIDE SEQUENCE</scope>
</reference>
<protein>
    <submittedName>
        <fullName evidence="2">Uncharacterized protein</fullName>
    </submittedName>
</protein>
<dbReference type="EMBL" id="LR797335">
    <property type="protein sequence ID" value="CAB4204025.1"/>
    <property type="molecule type" value="Genomic_DNA"/>
</dbReference>